<dbReference type="GO" id="GO:0006537">
    <property type="term" value="P:glutamate biosynthetic process"/>
    <property type="evidence" value="ECO:0007669"/>
    <property type="project" value="TreeGrafter"/>
</dbReference>
<dbReference type="FunFam" id="3.40.710.10:FF:000005">
    <property type="entry name" value="Glutaminase"/>
    <property type="match status" value="1"/>
</dbReference>
<comment type="caution">
    <text evidence="7">The sequence shown here is derived from an EMBL/GenBank/DDBJ whole genome shotgun (WGS) entry which is preliminary data.</text>
</comment>
<evidence type="ECO:0000256" key="5">
    <source>
        <dbReference type="ARBA" id="ARBA00049534"/>
    </source>
</evidence>
<feature type="binding site" evidence="6">
    <location>
        <position position="162"/>
    </location>
    <ligand>
        <name>substrate</name>
    </ligand>
</feature>
<dbReference type="EC" id="3.5.1.2" evidence="3 6"/>
<comment type="similarity">
    <text evidence="1 6">Belongs to the glutaminase family.</text>
</comment>
<evidence type="ECO:0000256" key="1">
    <source>
        <dbReference type="ARBA" id="ARBA00011076"/>
    </source>
</evidence>
<dbReference type="HAMAP" id="MF_00313">
    <property type="entry name" value="Glutaminase"/>
    <property type="match status" value="1"/>
</dbReference>
<comment type="subunit">
    <text evidence="2 6">Homotetramer.</text>
</comment>
<dbReference type="Proteomes" id="UP000634004">
    <property type="component" value="Unassembled WGS sequence"/>
</dbReference>
<keyword evidence="4 6" id="KW-0378">Hydrolase</keyword>
<evidence type="ECO:0000256" key="2">
    <source>
        <dbReference type="ARBA" id="ARBA00011881"/>
    </source>
</evidence>
<feature type="binding site" evidence="6">
    <location>
        <position position="116"/>
    </location>
    <ligand>
        <name>substrate</name>
    </ligand>
</feature>
<evidence type="ECO:0000256" key="4">
    <source>
        <dbReference type="ARBA" id="ARBA00022801"/>
    </source>
</evidence>
<dbReference type="PANTHER" id="PTHR12544:SF29">
    <property type="entry name" value="GLUTAMINASE"/>
    <property type="match status" value="1"/>
</dbReference>
<feature type="binding site" evidence="6">
    <location>
        <position position="66"/>
    </location>
    <ligand>
        <name>substrate</name>
    </ligand>
</feature>
<feature type="binding site" evidence="6">
    <location>
        <position position="264"/>
    </location>
    <ligand>
        <name>substrate</name>
    </ligand>
</feature>
<evidence type="ECO:0000313" key="8">
    <source>
        <dbReference type="Proteomes" id="UP000634004"/>
    </source>
</evidence>
<reference evidence="7" key="1">
    <citation type="journal article" date="2014" name="Int. J. Syst. Evol. Microbiol.">
        <title>Complete genome sequence of Corynebacterium casei LMG S-19264T (=DSM 44701T), isolated from a smear-ripened cheese.</title>
        <authorList>
            <consortium name="US DOE Joint Genome Institute (JGI-PGF)"/>
            <person name="Walter F."/>
            <person name="Albersmeier A."/>
            <person name="Kalinowski J."/>
            <person name="Ruckert C."/>
        </authorList>
    </citation>
    <scope>NUCLEOTIDE SEQUENCE</scope>
    <source>
        <strain evidence="7">KCTC 32513</strain>
    </source>
</reference>
<feature type="binding site" evidence="6">
    <location>
        <position position="246"/>
    </location>
    <ligand>
        <name>substrate</name>
    </ligand>
</feature>
<comment type="catalytic activity">
    <reaction evidence="5 6">
        <text>L-glutamine + H2O = L-glutamate + NH4(+)</text>
        <dbReference type="Rhea" id="RHEA:15889"/>
        <dbReference type="ChEBI" id="CHEBI:15377"/>
        <dbReference type="ChEBI" id="CHEBI:28938"/>
        <dbReference type="ChEBI" id="CHEBI:29985"/>
        <dbReference type="ChEBI" id="CHEBI:58359"/>
        <dbReference type="EC" id="3.5.1.2"/>
    </reaction>
</comment>
<dbReference type="GO" id="GO:0006543">
    <property type="term" value="P:L-glutamine catabolic process"/>
    <property type="evidence" value="ECO:0007669"/>
    <property type="project" value="TreeGrafter"/>
</dbReference>
<feature type="binding site" evidence="6">
    <location>
        <position position="193"/>
    </location>
    <ligand>
        <name>substrate</name>
    </ligand>
</feature>
<feature type="binding site" evidence="6">
    <location>
        <position position="169"/>
    </location>
    <ligand>
        <name>substrate</name>
    </ligand>
</feature>
<keyword evidence="6" id="KW-0007">Acetylation</keyword>
<proteinExistence type="inferred from homology"/>
<dbReference type="RefSeq" id="WP_189494875.1">
    <property type="nucleotide sequence ID" value="NZ_BMZH01000001.1"/>
</dbReference>
<dbReference type="InterPro" id="IPR012338">
    <property type="entry name" value="Beta-lactam/transpept-like"/>
</dbReference>
<protein>
    <recommendedName>
        <fullName evidence="3 6">Glutaminase</fullName>
        <ecNumber evidence="3 6">3.5.1.2</ecNumber>
    </recommendedName>
</protein>
<dbReference type="AlphaFoldDB" id="A0A8J3G1C9"/>
<keyword evidence="8" id="KW-1185">Reference proteome</keyword>
<evidence type="ECO:0000256" key="3">
    <source>
        <dbReference type="ARBA" id="ARBA00012918"/>
    </source>
</evidence>
<accession>A0A8J3G1C9</accession>
<gene>
    <name evidence="6 7" type="primary">glsA</name>
    <name evidence="7" type="ORF">GCM10009069_04030</name>
</gene>
<reference evidence="7" key="2">
    <citation type="submission" date="2020-09" db="EMBL/GenBank/DDBJ databases">
        <authorList>
            <person name="Sun Q."/>
            <person name="Kim S."/>
        </authorList>
    </citation>
    <scope>NUCLEOTIDE SEQUENCE</scope>
    <source>
        <strain evidence="7">KCTC 32513</strain>
    </source>
</reference>
<dbReference type="NCBIfam" id="TIGR03814">
    <property type="entry name" value="Gln_ase"/>
    <property type="match status" value="1"/>
</dbReference>
<organism evidence="7 8">
    <name type="scientific">Algimonas arctica</name>
    <dbReference type="NCBI Taxonomy" id="1479486"/>
    <lineage>
        <taxon>Bacteria</taxon>
        <taxon>Pseudomonadati</taxon>
        <taxon>Pseudomonadota</taxon>
        <taxon>Alphaproteobacteria</taxon>
        <taxon>Maricaulales</taxon>
        <taxon>Robiginitomaculaceae</taxon>
        <taxon>Algimonas</taxon>
    </lineage>
</organism>
<dbReference type="Gene3D" id="3.40.710.10">
    <property type="entry name" value="DD-peptidase/beta-lactamase superfamily"/>
    <property type="match status" value="1"/>
</dbReference>
<dbReference type="EMBL" id="BMZH01000001">
    <property type="protein sequence ID" value="GHA83899.1"/>
    <property type="molecule type" value="Genomic_DNA"/>
</dbReference>
<name>A0A8J3G1C9_9PROT</name>
<dbReference type="PANTHER" id="PTHR12544">
    <property type="entry name" value="GLUTAMINASE"/>
    <property type="match status" value="1"/>
</dbReference>
<dbReference type="NCBIfam" id="NF002133">
    <property type="entry name" value="PRK00971.1-2"/>
    <property type="match status" value="1"/>
</dbReference>
<evidence type="ECO:0000256" key="6">
    <source>
        <dbReference type="HAMAP-Rule" id="MF_00313"/>
    </source>
</evidence>
<dbReference type="SUPFAM" id="SSF56601">
    <property type="entry name" value="beta-lactamase/transpeptidase-like"/>
    <property type="match status" value="1"/>
</dbReference>
<sequence>MKQPDLQIVVDQIADEMAQQSERGVVADYIPTLASVSPSHFGMTIIDHDGNCYMSGDADVAFSIQSISKVFSLTMALGFVGDGLWSRVGREPSGSAFNSIVQLEWEQGIPRNPFINAGAIVVADILLGRYEPREILGEFLRFMHTVTGDDTITIDEAVAKSENETGFRNRALANYMRAYGNIENTVERNLGVYFHLCSLSMSCHQLASAGRYLMCGGRRAPGTSDTIISQQRAKRILALMMMCGHYDGSGEFAYRVGLPGKSGVGGGILAIAPGIASIAVWFPGLNSQGNSQLGSNALERLVELTGWSVFRTDQ</sequence>
<evidence type="ECO:0000313" key="7">
    <source>
        <dbReference type="EMBL" id="GHA83899.1"/>
    </source>
</evidence>
<dbReference type="Pfam" id="PF04960">
    <property type="entry name" value="Glutaminase"/>
    <property type="match status" value="1"/>
</dbReference>
<dbReference type="GO" id="GO:0004359">
    <property type="term" value="F:glutaminase activity"/>
    <property type="evidence" value="ECO:0007669"/>
    <property type="project" value="UniProtKB-UniRule"/>
</dbReference>
<dbReference type="InterPro" id="IPR015868">
    <property type="entry name" value="Glutaminase"/>
</dbReference>